<dbReference type="PANTHER" id="PTHR10689:SF6">
    <property type="entry name" value="MICROSOMAL GLUTATHIONE S-TRANSFERASE 1"/>
    <property type="match status" value="1"/>
</dbReference>
<evidence type="ECO:0000256" key="5">
    <source>
        <dbReference type="ARBA" id="ARBA00012452"/>
    </source>
</evidence>
<keyword evidence="13 17" id="KW-0472">Membrane</keyword>
<evidence type="ECO:0000256" key="14">
    <source>
        <dbReference type="ARBA" id="ARBA00038540"/>
    </source>
</evidence>
<name>A0A8S3YWI7_9EUPU</name>
<dbReference type="PANTHER" id="PTHR10689">
    <property type="entry name" value="MICROSOMAL GLUTATHIONE S-TRANSFERASE 1"/>
    <property type="match status" value="1"/>
</dbReference>
<evidence type="ECO:0000256" key="17">
    <source>
        <dbReference type="SAM" id="Phobius"/>
    </source>
</evidence>
<evidence type="ECO:0000313" key="18">
    <source>
        <dbReference type="EMBL" id="CAG5121304.1"/>
    </source>
</evidence>
<keyword evidence="19" id="KW-1185">Reference proteome</keyword>
<dbReference type="InterPro" id="IPR023352">
    <property type="entry name" value="MAPEG-like_dom_sf"/>
</dbReference>
<keyword evidence="11" id="KW-0007">Acetylation</keyword>
<evidence type="ECO:0000256" key="10">
    <source>
        <dbReference type="ARBA" id="ARBA00022989"/>
    </source>
</evidence>
<dbReference type="GO" id="GO:0004364">
    <property type="term" value="F:glutathione transferase activity"/>
    <property type="evidence" value="ECO:0007669"/>
    <property type="project" value="UniProtKB-EC"/>
</dbReference>
<dbReference type="EMBL" id="CAJHNH020001060">
    <property type="protein sequence ID" value="CAG5121304.1"/>
    <property type="molecule type" value="Genomic_DNA"/>
</dbReference>
<comment type="subunit">
    <text evidence="14">Homotrimer; The trimer binds only one molecule of glutathione.</text>
</comment>
<protein>
    <recommendedName>
        <fullName evidence="15">Microsomal glutathione S-transferase 1</fullName>
        <ecNumber evidence="5">2.5.1.18</ecNumber>
    </recommendedName>
</protein>
<dbReference type="GO" id="GO:0005789">
    <property type="term" value="C:endoplasmic reticulum membrane"/>
    <property type="evidence" value="ECO:0007669"/>
    <property type="project" value="UniProtKB-SubCell"/>
</dbReference>
<reference evidence="18" key="1">
    <citation type="submission" date="2021-04" db="EMBL/GenBank/DDBJ databases">
        <authorList>
            <consortium name="Molecular Ecology Group"/>
        </authorList>
    </citation>
    <scope>NUCLEOTIDE SEQUENCE</scope>
</reference>
<evidence type="ECO:0000256" key="9">
    <source>
        <dbReference type="ARBA" id="ARBA00022824"/>
    </source>
</evidence>
<evidence type="ECO:0000256" key="7">
    <source>
        <dbReference type="ARBA" id="ARBA00022692"/>
    </source>
</evidence>
<comment type="similarity">
    <text evidence="4">Belongs to the MAPEG family.</text>
</comment>
<comment type="function">
    <text evidence="1">Conjugation of reduced glutathione to a wide number of exogenous and endogenous hydrophobic electrophiles.</text>
</comment>
<keyword evidence="9" id="KW-0256">Endoplasmic reticulum</keyword>
<evidence type="ECO:0000256" key="12">
    <source>
        <dbReference type="ARBA" id="ARBA00023128"/>
    </source>
</evidence>
<comment type="catalytic activity">
    <reaction evidence="16">
        <text>RX + glutathione = an S-substituted glutathione + a halide anion + H(+)</text>
        <dbReference type="Rhea" id="RHEA:16437"/>
        <dbReference type="ChEBI" id="CHEBI:15378"/>
        <dbReference type="ChEBI" id="CHEBI:16042"/>
        <dbReference type="ChEBI" id="CHEBI:17792"/>
        <dbReference type="ChEBI" id="CHEBI:57925"/>
        <dbReference type="ChEBI" id="CHEBI:90779"/>
        <dbReference type="EC" id="2.5.1.18"/>
    </reaction>
    <physiologicalReaction direction="left-to-right" evidence="16">
        <dbReference type="Rhea" id="RHEA:16438"/>
    </physiologicalReaction>
</comment>
<dbReference type="InterPro" id="IPR040162">
    <property type="entry name" value="MGST1-like"/>
</dbReference>
<evidence type="ECO:0000256" key="15">
    <source>
        <dbReference type="ARBA" id="ARBA00039397"/>
    </source>
</evidence>
<evidence type="ECO:0000256" key="13">
    <source>
        <dbReference type="ARBA" id="ARBA00023136"/>
    </source>
</evidence>
<dbReference type="EC" id="2.5.1.18" evidence="5"/>
<dbReference type="Gene3D" id="1.20.120.550">
    <property type="entry name" value="Membrane associated eicosanoid/glutathione metabolism-like domain"/>
    <property type="match status" value="1"/>
</dbReference>
<gene>
    <name evidence="18" type="ORF">CUNI_LOCUS6862</name>
</gene>
<organism evidence="18 19">
    <name type="scientific">Candidula unifasciata</name>
    <dbReference type="NCBI Taxonomy" id="100452"/>
    <lineage>
        <taxon>Eukaryota</taxon>
        <taxon>Metazoa</taxon>
        <taxon>Spiralia</taxon>
        <taxon>Lophotrochozoa</taxon>
        <taxon>Mollusca</taxon>
        <taxon>Gastropoda</taxon>
        <taxon>Heterobranchia</taxon>
        <taxon>Euthyneura</taxon>
        <taxon>Panpulmonata</taxon>
        <taxon>Eupulmonata</taxon>
        <taxon>Stylommatophora</taxon>
        <taxon>Helicina</taxon>
        <taxon>Helicoidea</taxon>
        <taxon>Geomitridae</taxon>
        <taxon>Candidula</taxon>
    </lineage>
</organism>
<comment type="subcellular location">
    <subcellularLocation>
        <location evidence="3">Endoplasmic reticulum membrane</location>
        <topology evidence="3">Multi-pass membrane protein</topology>
    </subcellularLocation>
    <subcellularLocation>
        <location evidence="2">Mitochondrion outer membrane</location>
    </subcellularLocation>
</comment>
<dbReference type="AlphaFoldDB" id="A0A8S3YWI7"/>
<dbReference type="GO" id="GO:0005741">
    <property type="term" value="C:mitochondrial outer membrane"/>
    <property type="evidence" value="ECO:0007669"/>
    <property type="project" value="UniProtKB-SubCell"/>
</dbReference>
<comment type="caution">
    <text evidence="18">The sequence shown here is derived from an EMBL/GenBank/DDBJ whole genome shotgun (WGS) entry which is preliminary data.</text>
</comment>
<keyword evidence="7 17" id="KW-0812">Transmembrane</keyword>
<sequence length="150" mass="16612">MAVLLVLDNPVFRNFLGYAALVLVKTVAMSSMTTVFRITRKVFATPEDAAVFGIKFSPTSSDPMVDRVKKAHLNDLENVVPFALLGLLYVTTGPSLDTANLYFRIFTASRFIHTFAYLFAIPQPTRALAFYAGFGVNIAFAFNILRQASF</sequence>
<evidence type="ECO:0000256" key="3">
    <source>
        <dbReference type="ARBA" id="ARBA00004477"/>
    </source>
</evidence>
<feature type="transmembrane region" description="Helical" evidence="17">
    <location>
        <begin position="15"/>
        <end position="36"/>
    </location>
</feature>
<evidence type="ECO:0000256" key="1">
    <source>
        <dbReference type="ARBA" id="ARBA00003701"/>
    </source>
</evidence>
<dbReference type="InterPro" id="IPR001129">
    <property type="entry name" value="Membr-assoc_MAPEG"/>
</dbReference>
<evidence type="ECO:0000313" key="19">
    <source>
        <dbReference type="Proteomes" id="UP000678393"/>
    </source>
</evidence>
<dbReference type="FunFam" id="1.20.120.550:FF:000002">
    <property type="entry name" value="Microsomal glutathione S-transferase 1"/>
    <property type="match status" value="1"/>
</dbReference>
<feature type="transmembrane region" description="Helical" evidence="17">
    <location>
        <begin position="128"/>
        <end position="145"/>
    </location>
</feature>
<evidence type="ECO:0000256" key="6">
    <source>
        <dbReference type="ARBA" id="ARBA00022679"/>
    </source>
</evidence>
<proteinExistence type="inferred from homology"/>
<keyword evidence="6" id="KW-0808">Transferase</keyword>
<feature type="transmembrane region" description="Helical" evidence="17">
    <location>
        <begin position="79"/>
        <end position="96"/>
    </location>
</feature>
<evidence type="ECO:0000256" key="4">
    <source>
        <dbReference type="ARBA" id="ARBA00010459"/>
    </source>
</evidence>
<dbReference type="Pfam" id="PF01124">
    <property type="entry name" value="MAPEG"/>
    <property type="match status" value="1"/>
</dbReference>
<evidence type="ECO:0000256" key="2">
    <source>
        <dbReference type="ARBA" id="ARBA00004294"/>
    </source>
</evidence>
<accession>A0A8S3YWI7</accession>
<keyword evidence="12" id="KW-0496">Mitochondrion</keyword>
<dbReference type="OrthoDB" id="193139at2759"/>
<dbReference type="SUPFAM" id="SSF161084">
    <property type="entry name" value="MAPEG domain-like"/>
    <property type="match status" value="1"/>
</dbReference>
<dbReference type="Proteomes" id="UP000678393">
    <property type="component" value="Unassembled WGS sequence"/>
</dbReference>
<evidence type="ECO:0000256" key="11">
    <source>
        <dbReference type="ARBA" id="ARBA00022990"/>
    </source>
</evidence>
<keyword evidence="10 17" id="KW-1133">Transmembrane helix</keyword>
<keyword evidence="8" id="KW-1000">Mitochondrion outer membrane</keyword>
<evidence type="ECO:0000256" key="8">
    <source>
        <dbReference type="ARBA" id="ARBA00022787"/>
    </source>
</evidence>
<evidence type="ECO:0000256" key="16">
    <source>
        <dbReference type="ARBA" id="ARBA00049385"/>
    </source>
</evidence>